<gene>
    <name evidence="5" type="ORF">A2827_02905</name>
</gene>
<proteinExistence type="inferred from homology"/>
<dbReference type="PANTHER" id="PTHR11851:SF49">
    <property type="entry name" value="MITOCHONDRIAL-PROCESSING PEPTIDASE SUBUNIT ALPHA"/>
    <property type="match status" value="1"/>
</dbReference>
<sequence length="426" mass="47708">METISYLKSTLKNGAKLIVAPMKNTRAVTVLVLVRTGSKYETRNTNGVSHFLEHMFFKGTEKRPRAVDISSLLDGVGGEFNAFTSEEFTGYYVKVATSHFELALDVVSDILLHSKFDPKEVDRERGVIIEEINMNNDNPMRKVSELWGEALYGDQPAGWPIAGTKKTMGGITRDDIFGYFSRQYVGESIVITIAGNTNDADVRKEIDKYFSKLKKGSPKDKEKVVEMQKEPKVLIYTKNTDQTHIVLGARLFGTFDKRKYVAEVMATILGGGMSSRMFISVRERKGLVYYISSMSDFDTDSGSLFTRAGIDNKKVELAVRTIISEYGKLKTTKISEKELNKAKNYLRGKTYLGLEASDDVAEFLGGQEVIEGNVLSPEDILDKIDKVTAGEIQELAREVFLPENMNLAIVGPFENKEKFEKLLSNI</sequence>
<dbReference type="Pfam" id="PF05193">
    <property type="entry name" value="Peptidase_M16_C"/>
    <property type="match status" value="1"/>
</dbReference>
<feature type="domain" description="Peptidase M16 N-terminal" evidence="3">
    <location>
        <begin position="23"/>
        <end position="164"/>
    </location>
</feature>
<evidence type="ECO:0000313" key="5">
    <source>
        <dbReference type="EMBL" id="OGZ58148.1"/>
    </source>
</evidence>
<dbReference type="InterPro" id="IPR050361">
    <property type="entry name" value="MPP/UQCRC_Complex"/>
</dbReference>
<feature type="domain" description="Peptidase M16 C-terminal" evidence="4">
    <location>
        <begin position="171"/>
        <end position="345"/>
    </location>
</feature>
<name>A0A1G2H886_9BACT</name>
<dbReference type="EMBL" id="MHOD01000014">
    <property type="protein sequence ID" value="OGZ58148.1"/>
    <property type="molecule type" value="Genomic_DNA"/>
</dbReference>
<evidence type="ECO:0008006" key="7">
    <source>
        <dbReference type="Google" id="ProtNLM"/>
    </source>
</evidence>
<accession>A0A1G2H886</accession>
<reference evidence="5 6" key="1">
    <citation type="journal article" date="2016" name="Nat. Commun.">
        <title>Thousands of microbial genomes shed light on interconnected biogeochemical processes in an aquifer system.</title>
        <authorList>
            <person name="Anantharaman K."/>
            <person name="Brown C.T."/>
            <person name="Hug L.A."/>
            <person name="Sharon I."/>
            <person name="Castelle C.J."/>
            <person name="Probst A.J."/>
            <person name="Thomas B.C."/>
            <person name="Singh A."/>
            <person name="Wilkins M.J."/>
            <person name="Karaoz U."/>
            <person name="Brodie E.L."/>
            <person name="Williams K.H."/>
            <person name="Hubbard S.S."/>
            <person name="Banfield J.F."/>
        </authorList>
    </citation>
    <scope>NUCLEOTIDE SEQUENCE [LARGE SCALE GENOMIC DNA]</scope>
</reference>
<dbReference type="GO" id="GO:0006508">
    <property type="term" value="P:proteolysis"/>
    <property type="evidence" value="ECO:0007669"/>
    <property type="project" value="InterPro"/>
</dbReference>
<dbReference type="InterPro" id="IPR011765">
    <property type="entry name" value="Pept_M16_N"/>
</dbReference>
<organism evidence="5 6">
    <name type="scientific">Candidatus Spechtbacteria bacterium RIFCSPHIGHO2_01_FULL_43_30</name>
    <dbReference type="NCBI Taxonomy" id="1802158"/>
    <lineage>
        <taxon>Bacteria</taxon>
        <taxon>Candidatus Spechtiibacteriota</taxon>
    </lineage>
</organism>
<dbReference type="InterPro" id="IPR011249">
    <property type="entry name" value="Metalloenz_LuxS/M16"/>
</dbReference>
<dbReference type="Gene3D" id="3.30.830.10">
    <property type="entry name" value="Metalloenzyme, LuxS/M16 peptidase-like"/>
    <property type="match status" value="2"/>
</dbReference>
<dbReference type="InterPro" id="IPR001431">
    <property type="entry name" value="Pept_M16_Zn_BS"/>
</dbReference>
<evidence type="ECO:0000259" key="3">
    <source>
        <dbReference type="Pfam" id="PF00675"/>
    </source>
</evidence>
<dbReference type="Pfam" id="PF00675">
    <property type="entry name" value="Peptidase_M16"/>
    <property type="match status" value="1"/>
</dbReference>
<dbReference type="STRING" id="1802158.A2827_02905"/>
<protein>
    <recommendedName>
        <fullName evidence="7">Peptidase M16</fullName>
    </recommendedName>
</protein>
<dbReference type="PANTHER" id="PTHR11851">
    <property type="entry name" value="METALLOPROTEASE"/>
    <property type="match status" value="1"/>
</dbReference>
<dbReference type="AlphaFoldDB" id="A0A1G2H886"/>
<evidence type="ECO:0000259" key="4">
    <source>
        <dbReference type="Pfam" id="PF05193"/>
    </source>
</evidence>
<dbReference type="PROSITE" id="PS00143">
    <property type="entry name" value="INSULINASE"/>
    <property type="match status" value="1"/>
</dbReference>
<dbReference type="SUPFAM" id="SSF63411">
    <property type="entry name" value="LuxS/MPP-like metallohydrolase"/>
    <property type="match status" value="2"/>
</dbReference>
<comment type="caution">
    <text evidence="5">The sequence shown here is derived from an EMBL/GenBank/DDBJ whole genome shotgun (WGS) entry which is preliminary data.</text>
</comment>
<evidence type="ECO:0000256" key="1">
    <source>
        <dbReference type="ARBA" id="ARBA00007261"/>
    </source>
</evidence>
<dbReference type="GO" id="GO:0004222">
    <property type="term" value="F:metalloendopeptidase activity"/>
    <property type="evidence" value="ECO:0007669"/>
    <property type="project" value="InterPro"/>
</dbReference>
<dbReference type="InterPro" id="IPR007863">
    <property type="entry name" value="Peptidase_M16_C"/>
</dbReference>
<dbReference type="Proteomes" id="UP000177932">
    <property type="component" value="Unassembled WGS sequence"/>
</dbReference>
<dbReference type="GO" id="GO:0046872">
    <property type="term" value="F:metal ion binding"/>
    <property type="evidence" value="ECO:0007669"/>
    <property type="project" value="InterPro"/>
</dbReference>
<evidence type="ECO:0000313" key="6">
    <source>
        <dbReference type="Proteomes" id="UP000177932"/>
    </source>
</evidence>
<comment type="similarity">
    <text evidence="1 2">Belongs to the peptidase M16 family.</text>
</comment>
<evidence type="ECO:0000256" key="2">
    <source>
        <dbReference type="RuleBase" id="RU004447"/>
    </source>
</evidence>